<keyword evidence="2" id="KW-0132">Cell division</keyword>
<dbReference type="GO" id="GO:0000902">
    <property type="term" value="P:cell morphogenesis"/>
    <property type="evidence" value="ECO:0007669"/>
    <property type="project" value="InterPro"/>
</dbReference>
<dbReference type="Pfam" id="PF03775">
    <property type="entry name" value="MinC_C"/>
    <property type="match status" value="1"/>
</dbReference>
<dbReference type="InterPro" id="IPR036145">
    <property type="entry name" value="MinC_C_sf"/>
</dbReference>
<comment type="caution">
    <text evidence="8">The sequence shown here is derived from an EMBL/GenBank/DDBJ whole genome shotgun (WGS) entry which is preliminary data.</text>
</comment>
<name>A0A0R1NAZ9_9LACO</name>
<dbReference type="Gene3D" id="2.160.20.70">
    <property type="match status" value="1"/>
</dbReference>
<evidence type="ECO:0000256" key="2">
    <source>
        <dbReference type="ARBA" id="ARBA00022618"/>
    </source>
</evidence>
<dbReference type="Gene3D" id="3.30.160.540">
    <property type="match status" value="1"/>
</dbReference>
<keyword evidence="3" id="KW-0717">Septation</keyword>
<dbReference type="EMBL" id="AZEC01000002">
    <property type="protein sequence ID" value="KRL14227.1"/>
    <property type="molecule type" value="Genomic_DNA"/>
</dbReference>
<dbReference type="AlphaFoldDB" id="A0A0R1NAZ9"/>
<keyword evidence="9" id="KW-1185">Reference proteome</keyword>
<accession>A0A0R1NAZ9</accession>
<dbReference type="Proteomes" id="UP000051330">
    <property type="component" value="Unassembled WGS sequence"/>
</dbReference>
<dbReference type="RefSeq" id="WP_057818244.1">
    <property type="nucleotide sequence ID" value="NZ_AZEC01000002.1"/>
</dbReference>
<proteinExistence type="inferred from homology"/>
<evidence type="ECO:0000259" key="6">
    <source>
        <dbReference type="Pfam" id="PF03775"/>
    </source>
</evidence>
<evidence type="ECO:0000313" key="8">
    <source>
        <dbReference type="EMBL" id="KRL14227.1"/>
    </source>
</evidence>
<dbReference type="GO" id="GO:0000917">
    <property type="term" value="P:division septum assembly"/>
    <property type="evidence" value="ECO:0007669"/>
    <property type="project" value="UniProtKB-KW"/>
</dbReference>
<comment type="similarity">
    <text evidence="1">Belongs to the MinC family.</text>
</comment>
<dbReference type="PANTHER" id="PTHR34108:SF1">
    <property type="entry name" value="SEPTUM SITE-DETERMINING PROTEIN MINC"/>
    <property type="match status" value="1"/>
</dbReference>
<sequence>MASATLKGKKDGYEIQLAASASFAENLSDLAALFKQVQTQQALLHEESAKFTIASGERLLDEDQKAAIQALLKPYPGFQIINFSAAVIPQTKVANLLATPHVPVAVGVIRSGQERRFDGDVLFIGAVHYGGVLRATGNIFCLGEVAGIVHAGYPNDAEAIAVGDFTGATQVHIADTMDIVDAHNTKLTAHSFAYVNDLHALDYADDIALKELRPRLYQKLEE</sequence>
<evidence type="ECO:0000256" key="4">
    <source>
        <dbReference type="ARBA" id="ARBA00023306"/>
    </source>
</evidence>
<protein>
    <submittedName>
        <fullName evidence="8">MinC protein</fullName>
    </submittedName>
</protein>
<keyword evidence="4" id="KW-0131">Cell cycle</keyword>
<evidence type="ECO:0000256" key="3">
    <source>
        <dbReference type="ARBA" id="ARBA00023210"/>
    </source>
</evidence>
<organism evidence="8 9">
    <name type="scientific">Schleiferilactobacillus perolens DSM 12744</name>
    <dbReference type="NCBI Taxonomy" id="1423792"/>
    <lineage>
        <taxon>Bacteria</taxon>
        <taxon>Bacillati</taxon>
        <taxon>Bacillota</taxon>
        <taxon>Bacilli</taxon>
        <taxon>Lactobacillales</taxon>
        <taxon>Lactobacillaceae</taxon>
        <taxon>Schleiferilactobacillus</taxon>
    </lineage>
</organism>
<dbReference type="PANTHER" id="PTHR34108">
    <property type="entry name" value="SEPTUM SITE-DETERMINING PROTEIN MINC"/>
    <property type="match status" value="1"/>
</dbReference>
<dbReference type="Pfam" id="PF22642">
    <property type="entry name" value="MinC_N_1"/>
    <property type="match status" value="1"/>
</dbReference>
<feature type="domain" description="Septum formation inhibitor MinC C-terminal" evidence="6">
    <location>
        <begin position="108"/>
        <end position="195"/>
    </location>
</feature>
<dbReference type="GO" id="GO:1901891">
    <property type="term" value="P:regulation of cell septum assembly"/>
    <property type="evidence" value="ECO:0007669"/>
    <property type="project" value="InterPro"/>
</dbReference>
<feature type="domain" description="Septum site-determining protein MinC N-terminal" evidence="7">
    <location>
        <begin position="5"/>
        <end position="82"/>
    </location>
</feature>
<dbReference type="SUPFAM" id="SSF63848">
    <property type="entry name" value="Cell-division inhibitor MinC, C-terminal domain"/>
    <property type="match status" value="1"/>
</dbReference>
<evidence type="ECO:0000256" key="5">
    <source>
        <dbReference type="ARBA" id="ARBA00046874"/>
    </source>
</evidence>
<evidence type="ECO:0000313" key="9">
    <source>
        <dbReference type="Proteomes" id="UP000051330"/>
    </source>
</evidence>
<dbReference type="InterPro" id="IPR016098">
    <property type="entry name" value="CAP/MinC_C"/>
</dbReference>
<evidence type="ECO:0000259" key="7">
    <source>
        <dbReference type="Pfam" id="PF22642"/>
    </source>
</evidence>
<evidence type="ECO:0000256" key="1">
    <source>
        <dbReference type="ARBA" id="ARBA00006291"/>
    </source>
</evidence>
<dbReference type="OrthoDB" id="9790810at2"/>
<comment type="subunit">
    <text evidence="5">Interacts with MinD and FtsZ.</text>
</comment>
<dbReference type="STRING" id="1423792.FD09_GL001392"/>
<gene>
    <name evidence="8" type="ORF">FD09_GL001392</name>
</gene>
<dbReference type="InterPro" id="IPR005526">
    <property type="entry name" value="Septum_form_inhib_MinC_C"/>
</dbReference>
<reference evidence="8 9" key="1">
    <citation type="journal article" date="2015" name="Genome Announc.">
        <title>Expanding the biotechnology potential of lactobacilli through comparative genomics of 213 strains and associated genera.</title>
        <authorList>
            <person name="Sun Z."/>
            <person name="Harris H.M."/>
            <person name="McCann A."/>
            <person name="Guo C."/>
            <person name="Argimon S."/>
            <person name="Zhang W."/>
            <person name="Yang X."/>
            <person name="Jeffery I.B."/>
            <person name="Cooney J.C."/>
            <person name="Kagawa T.F."/>
            <person name="Liu W."/>
            <person name="Song Y."/>
            <person name="Salvetti E."/>
            <person name="Wrobel A."/>
            <person name="Rasinkangas P."/>
            <person name="Parkhill J."/>
            <person name="Rea M.C."/>
            <person name="O'Sullivan O."/>
            <person name="Ritari J."/>
            <person name="Douillard F.P."/>
            <person name="Paul Ross R."/>
            <person name="Yang R."/>
            <person name="Briner A.E."/>
            <person name="Felis G.E."/>
            <person name="de Vos W.M."/>
            <person name="Barrangou R."/>
            <person name="Klaenhammer T.R."/>
            <person name="Caufield P.W."/>
            <person name="Cui Y."/>
            <person name="Zhang H."/>
            <person name="O'Toole P.W."/>
        </authorList>
    </citation>
    <scope>NUCLEOTIDE SEQUENCE [LARGE SCALE GENOMIC DNA]</scope>
    <source>
        <strain evidence="8 9">DSM 12744</strain>
    </source>
</reference>
<dbReference type="InterPro" id="IPR013033">
    <property type="entry name" value="MinC"/>
</dbReference>
<dbReference type="PATRIC" id="fig|1423792.3.peg.1410"/>
<dbReference type="InterPro" id="IPR055219">
    <property type="entry name" value="MinC_N_1"/>
</dbReference>